<evidence type="ECO:0000256" key="9">
    <source>
        <dbReference type="ARBA" id="ARBA00023274"/>
    </source>
</evidence>
<evidence type="ECO:0000313" key="14">
    <source>
        <dbReference type="Proteomes" id="UP000064525"/>
    </source>
</evidence>
<evidence type="ECO:0000313" key="13">
    <source>
        <dbReference type="EMBL" id="CUU39154.1"/>
    </source>
</evidence>
<dbReference type="SMART" id="SM00382">
    <property type="entry name" value="AAA"/>
    <property type="match status" value="1"/>
</dbReference>
<protein>
    <recommendedName>
        <fullName evidence="10">signal-recognition-particle GTPase</fullName>
        <ecNumber evidence="10">3.6.5.4</ecNumber>
    </recommendedName>
</protein>
<dbReference type="CDD" id="cd18539">
    <property type="entry name" value="SRP_G"/>
    <property type="match status" value="1"/>
</dbReference>
<dbReference type="InterPro" id="IPR022941">
    <property type="entry name" value="SRP54"/>
</dbReference>
<evidence type="ECO:0000256" key="3">
    <source>
        <dbReference type="ARBA" id="ARBA00022490"/>
    </source>
</evidence>
<name>A0A0S4PV99_9HELI</name>
<dbReference type="PANTHER" id="PTHR11564">
    <property type="entry name" value="SIGNAL RECOGNITION PARTICLE 54K PROTEIN SRP54"/>
    <property type="match status" value="1"/>
</dbReference>
<dbReference type="EMBL" id="LN907858">
    <property type="protein sequence ID" value="CUU39154.1"/>
    <property type="molecule type" value="Genomic_DNA"/>
</dbReference>
<dbReference type="InterPro" id="IPR000897">
    <property type="entry name" value="SRP54_GTPase_dom"/>
</dbReference>
<dbReference type="InterPro" id="IPR027417">
    <property type="entry name" value="P-loop_NTPase"/>
</dbReference>
<evidence type="ECO:0000256" key="8">
    <source>
        <dbReference type="ARBA" id="ARBA00023135"/>
    </source>
</evidence>
<keyword evidence="4" id="KW-0547">Nucleotide-binding</keyword>
<dbReference type="GO" id="GO:0006614">
    <property type="term" value="P:SRP-dependent cotranslational protein targeting to membrane"/>
    <property type="evidence" value="ECO:0007669"/>
    <property type="project" value="InterPro"/>
</dbReference>
<dbReference type="PATRIC" id="fig|76936.10.peg.258"/>
<dbReference type="InterPro" id="IPR003593">
    <property type="entry name" value="AAA+_ATPase"/>
</dbReference>
<evidence type="ECO:0000256" key="10">
    <source>
        <dbReference type="ARBA" id="ARBA00035672"/>
    </source>
</evidence>
<organism evidence="13 14">
    <name type="scientific">Helicobacter typhlonius</name>
    <dbReference type="NCBI Taxonomy" id="76936"/>
    <lineage>
        <taxon>Bacteria</taxon>
        <taxon>Pseudomonadati</taxon>
        <taxon>Campylobacterota</taxon>
        <taxon>Epsilonproteobacteria</taxon>
        <taxon>Campylobacterales</taxon>
        <taxon>Helicobacteraceae</taxon>
        <taxon>Helicobacter</taxon>
    </lineage>
</organism>
<dbReference type="AlphaFoldDB" id="A0A0S4PV99"/>
<comment type="similarity">
    <text evidence="2">Belongs to the GTP-binding SRP family. SRP54 subfamily.</text>
</comment>
<dbReference type="SMART" id="SM00963">
    <property type="entry name" value="SRP54_N"/>
    <property type="match status" value="1"/>
</dbReference>
<dbReference type="PROSITE" id="PS00300">
    <property type="entry name" value="SRP54"/>
    <property type="match status" value="1"/>
</dbReference>
<dbReference type="InterPro" id="IPR042101">
    <property type="entry name" value="SRP54_N_sf"/>
</dbReference>
<dbReference type="Pfam" id="PF02978">
    <property type="entry name" value="SRP_SPB"/>
    <property type="match status" value="1"/>
</dbReference>
<evidence type="ECO:0000256" key="6">
    <source>
        <dbReference type="ARBA" id="ARBA00022884"/>
    </source>
</evidence>
<dbReference type="Gene3D" id="1.20.120.140">
    <property type="entry name" value="Signal recognition particle SRP54, nucleotide-binding domain"/>
    <property type="match status" value="1"/>
</dbReference>
<keyword evidence="6" id="KW-0694">RNA-binding</keyword>
<dbReference type="Pfam" id="PF02881">
    <property type="entry name" value="SRP54_N"/>
    <property type="match status" value="1"/>
</dbReference>
<dbReference type="InterPro" id="IPR004780">
    <property type="entry name" value="SRP"/>
</dbReference>
<keyword evidence="5" id="KW-0378">Hydrolase</keyword>
<evidence type="ECO:0000256" key="5">
    <source>
        <dbReference type="ARBA" id="ARBA00022801"/>
    </source>
</evidence>
<dbReference type="Gene3D" id="3.40.50.300">
    <property type="entry name" value="P-loop containing nucleotide triphosphate hydrolases"/>
    <property type="match status" value="1"/>
</dbReference>
<dbReference type="SUPFAM" id="SSF47364">
    <property type="entry name" value="Domain of the SRP/SRP receptor G-proteins"/>
    <property type="match status" value="1"/>
</dbReference>
<dbReference type="InterPro" id="IPR036225">
    <property type="entry name" value="SRP/SRP_N"/>
</dbReference>
<dbReference type="SUPFAM" id="SSF47446">
    <property type="entry name" value="Signal peptide-binding domain"/>
    <property type="match status" value="1"/>
</dbReference>
<sequence length="486" mass="53380">MSIKKESYRLEANKSIMKVIFAYNATLNHSKFFNNGACIMFDTLTSSFKGIMNKIRFSDDEKALQRACDELKKTLLKNDVYHKATKHIVQIVQERTKQEGIGKQSFSSSLQYALAEILHSSKGYGISFSPTPPSVILMMGLQGSGKTTSSAKLALYLKQKGKKILLVACDLHRLAAIDQLRTLAQSIEVDIFTPELASKPEDAIIVAKEAKQKASAEHYDVMIIDSAGRLSIDESLMNELKQIKKTINTTECIYVADSLSGQDGIRSAESFNEKIGIDGVILSKFDSDSKGGIALSIAYQIGIPLKFIGSGEKVADFDIFLPDRIISRLMGAGDIATLAEKSANVISQDEAKNIAKKIKKGQFGFEDFINQIENVKKLGSLGQIASMIPGLGNMASALKDVDLDKSSEVKNIRAMVNSMTKKEREDPSLLNGSRRKRIAQGSGLEVSDINRIIKQFDQAAKLAKKMSQKGGMQELLSLMGNMRMPK</sequence>
<keyword evidence="8" id="KW-0733">Signal recognition particle</keyword>
<dbReference type="SMART" id="SM00962">
    <property type="entry name" value="SRP54"/>
    <property type="match status" value="1"/>
</dbReference>
<dbReference type="SUPFAM" id="SSF52540">
    <property type="entry name" value="P-loop containing nucleoside triphosphate hydrolases"/>
    <property type="match status" value="1"/>
</dbReference>
<evidence type="ECO:0000256" key="7">
    <source>
        <dbReference type="ARBA" id="ARBA00023134"/>
    </source>
</evidence>
<dbReference type="Pfam" id="PF00448">
    <property type="entry name" value="SRP54"/>
    <property type="match status" value="1"/>
</dbReference>
<dbReference type="GO" id="GO:0005525">
    <property type="term" value="F:GTP binding"/>
    <property type="evidence" value="ECO:0007669"/>
    <property type="project" value="UniProtKB-KW"/>
</dbReference>
<feature type="domain" description="SRP54-type proteins GTP-binding" evidence="12">
    <location>
        <begin position="304"/>
        <end position="317"/>
    </location>
</feature>
<evidence type="ECO:0000256" key="1">
    <source>
        <dbReference type="ARBA" id="ARBA00004496"/>
    </source>
</evidence>
<dbReference type="PANTHER" id="PTHR11564:SF5">
    <property type="entry name" value="SIGNAL RECOGNITION PARTICLE SUBUNIT SRP54"/>
    <property type="match status" value="1"/>
</dbReference>
<dbReference type="GO" id="GO:0008312">
    <property type="term" value="F:7S RNA binding"/>
    <property type="evidence" value="ECO:0007669"/>
    <property type="project" value="InterPro"/>
</dbReference>
<dbReference type="KEGG" id="hty:BN2458_PEG0267"/>
<dbReference type="InterPro" id="IPR004125">
    <property type="entry name" value="Signal_recog_particle_SRP54_M"/>
</dbReference>
<accession>A0A0S4PV99</accession>
<evidence type="ECO:0000256" key="2">
    <source>
        <dbReference type="ARBA" id="ARBA00005450"/>
    </source>
</evidence>
<dbReference type="GO" id="GO:0048500">
    <property type="term" value="C:signal recognition particle"/>
    <property type="evidence" value="ECO:0007669"/>
    <property type="project" value="InterPro"/>
</dbReference>
<dbReference type="EC" id="3.6.5.4" evidence="10"/>
<dbReference type="GO" id="GO:0003924">
    <property type="term" value="F:GTPase activity"/>
    <property type="evidence" value="ECO:0007669"/>
    <property type="project" value="InterPro"/>
</dbReference>
<evidence type="ECO:0000256" key="4">
    <source>
        <dbReference type="ARBA" id="ARBA00022741"/>
    </source>
</evidence>
<keyword evidence="9" id="KW-0687">Ribonucleoprotein</keyword>
<comment type="catalytic activity">
    <reaction evidence="11">
        <text>GTP + H2O = GDP + phosphate + H(+)</text>
        <dbReference type="Rhea" id="RHEA:19669"/>
        <dbReference type="ChEBI" id="CHEBI:15377"/>
        <dbReference type="ChEBI" id="CHEBI:15378"/>
        <dbReference type="ChEBI" id="CHEBI:37565"/>
        <dbReference type="ChEBI" id="CHEBI:43474"/>
        <dbReference type="ChEBI" id="CHEBI:58189"/>
        <dbReference type="EC" id="3.6.5.4"/>
    </reaction>
</comment>
<keyword evidence="7" id="KW-0342">GTP-binding</keyword>
<dbReference type="Proteomes" id="UP000064525">
    <property type="component" value="Chromosome I"/>
</dbReference>
<gene>
    <name evidence="13" type="ORF">BN2458_PEG0267</name>
</gene>
<dbReference type="InterPro" id="IPR013822">
    <property type="entry name" value="Signal_recog_particl_SRP54_hlx"/>
</dbReference>
<comment type="subcellular location">
    <subcellularLocation>
        <location evidence="1">Cytoplasm</location>
    </subcellularLocation>
</comment>
<evidence type="ECO:0000259" key="12">
    <source>
        <dbReference type="PROSITE" id="PS00300"/>
    </source>
</evidence>
<dbReference type="InterPro" id="IPR036891">
    <property type="entry name" value="Signal_recog_part_SRP54_M_sf"/>
</dbReference>
<dbReference type="Gene3D" id="1.10.260.30">
    <property type="entry name" value="Signal recognition particle, SRP54 subunit, M-domain"/>
    <property type="match status" value="1"/>
</dbReference>
<keyword evidence="3" id="KW-0963">Cytoplasm</keyword>
<proteinExistence type="inferred from homology"/>
<reference evidence="14" key="1">
    <citation type="submission" date="2015-11" db="EMBL/GenBank/DDBJ databases">
        <authorList>
            <person name="Anvar S.Y."/>
        </authorList>
    </citation>
    <scope>NUCLEOTIDE SEQUENCE [LARGE SCALE GENOMIC DNA]</scope>
</reference>
<evidence type="ECO:0000256" key="11">
    <source>
        <dbReference type="ARBA" id="ARBA00048027"/>
    </source>
</evidence>
<dbReference type="NCBIfam" id="TIGR00959">
    <property type="entry name" value="ffh"/>
    <property type="match status" value="1"/>
</dbReference>